<keyword evidence="3" id="KW-1185">Reference proteome</keyword>
<feature type="region of interest" description="Disordered" evidence="1">
    <location>
        <begin position="330"/>
        <end position="408"/>
    </location>
</feature>
<organism evidence="2 3">
    <name type="scientific">Scleroderma citrinum Foug A</name>
    <dbReference type="NCBI Taxonomy" id="1036808"/>
    <lineage>
        <taxon>Eukaryota</taxon>
        <taxon>Fungi</taxon>
        <taxon>Dikarya</taxon>
        <taxon>Basidiomycota</taxon>
        <taxon>Agaricomycotina</taxon>
        <taxon>Agaricomycetes</taxon>
        <taxon>Agaricomycetidae</taxon>
        <taxon>Boletales</taxon>
        <taxon>Sclerodermatineae</taxon>
        <taxon>Sclerodermataceae</taxon>
        <taxon>Scleroderma</taxon>
    </lineage>
</organism>
<reference evidence="3" key="2">
    <citation type="submission" date="2015-01" db="EMBL/GenBank/DDBJ databases">
        <title>Evolutionary Origins and Diversification of the Mycorrhizal Mutualists.</title>
        <authorList>
            <consortium name="DOE Joint Genome Institute"/>
            <consortium name="Mycorrhizal Genomics Consortium"/>
            <person name="Kohler A."/>
            <person name="Kuo A."/>
            <person name="Nagy L.G."/>
            <person name="Floudas D."/>
            <person name="Copeland A."/>
            <person name="Barry K.W."/>
            <person name="Cichocki N."/>
            <person name="Veneault-Fourrey C."/>
            <person name="LaButti K."/>
            <person name="Lindquist E.A."/>
            <person name="Lipzen A."/>
            <person name="Lundell T."/>
            <person name="Morin E."/>
            <person name="Murat C."/>
            <person name="Riley R."/>
            <person name="Ohm R."/>
            <person name="Sun H."/>
            <person name="Tunlid A."/>
            <person name="Henrissat B."/>
            <person name="Grigoriev I.V."/>
            <person name="Hibbett D.S."/>
            <person name="Martin F."/>
        </authorList>
    </citation>
    <scope>NUCLEOTIDE SEQUENCE [LARGE SCALE GENOMIC DNA]</scope>
    <source>
        <strain evidence="3">Foug A</strain>
    </source>
</reference>
<name>A0A0C3D9M5_9AGAM</name>
<gene>
    <name evidence="2" type="ORF">SCLCIDRAFT_1137097</name>
</gene>
<dbReference type="InParanoid" id="A0A0C3D9M5"/>
<feature type="region of interest" description="Disordered" evidence="1">
    <location>
        <begin position="234"/>
        <end position="259"/>
    </location>
</feature>
<dbReference type="Proteomes" id="UP000053989">
    <property type="component" value="Unassembled WGS sequence"/>
</dbReference>
<feature type="compositionally biased region" description="Polar residues" evidence="1">
    <location>
        <begin position="349"/>
        <end position="365"/>
    </location>
</feature>
<feature type="compositionally biased region" description="Low complexity" evidence="1">
    <location>
        <begin position="237"/>
        <end position="250"/>
    </location>
</feature>
<evidence type="ECO:0000256" key="1">
    <source>
        <dbReference type="SAM" id="MobiDB-lite"/>
    </source>
</evidence>
<evidence type="ECO:0000313" key="3">
    <source>
        <dbReference type="Proteomes" id="UP000053989"/>
    </source>
</evidence>
<dbReference type="OrthoDB" id="2687560at2759"/>
<protein>
    <submittedName>
        <fullName evidence="2">Uncharacterized protein</fullName>
    </submittedName>
</protein>
<sequence>MMSGRANYHDMEPIPRRYLQREWKRNKPHLSPSDSLPTLRLYPNRPLFICGRCGFANTWVPLCLWCEWTSAEAKMVFERNTPRPRRLSAPSKIVAPPKTVRRKTLRTTSVESKGRSAEPVTPPSDVLIPIRDRGDTTVARRWHDDHDGTIRSKPGLVDSTDVNTVIKTNMEGVGSEHEVTRATVFHSRVHLNYRERTNDSLFAQPSLPNDDPEIDDRNRYSVSKIRARHYRKPVALRLSTPPTRASSSTRSDPKLPCGSGSDLFTFQGMHSMTSVLSETSNSTHATDDQFVANASHMDSTLSVQSSHCAPTHKLRRKRPMMLHNPESFVSLHLHSPPSSPYPPRESKDVSSPSAVETVQSPTSPLESDPLVRLGHPSRPYYSAIRKNMSRPGSPASPRTPSPIPSQFDYVPRGTKSLDGGERPYACLHYAPHSRPMSMVLPGQVQPQRPCTGFSLSGETEMRMNLARWRQEDAPDQPGDYLFQERERSRARARMKRTVKKLGKSLKYLVLGRP</sequence>
<evidence type="ECO:0000313" key="2">
    <source>
        <dbReference type="EMBL" id="KIM57440.1"/>
    </source>
</evidence>
<accession>A0A0C3D9M5</accession>
<dbReference type="EMBL" id="KN822101">
    <property type="protein sequence ID" value="KIM57440.1"/>
    <property type="molecule type" value="Genomic_DNA"/>
</dbReference>
<proteinExistence type="predicted"/>
<dbReference type="HOGENOM" id="CLU_507213_0_0_1"/>
<dbReference type="STRING" id="1036808.A0A0C3D9M5"/>
<dbReference type="AlphaFoldDB" id="A0A0C3D9M5"/>
<reference evidence="2 3" key="1">
    <citation type="submission" date="2014-04" db="EMBL/GenBank/DDBJ databases">
        <authorList>
            <consortium name="DOE Joint Genome Institute"/>
            <person name="Kuo A."/>
            <person name="Kohler A."/>
            <person name="Nagy L.G."/>
            <person name="Floudas D."/>
            <person name="Copeland A."/>
            <person name="Barry K.W."/>
            <person name="Cichocki N."/>
            <person name="Veneault-Fourrey C."/>
            <person name="LaButti K."/>
            <person name="Lindquist E.A."/>
            <person name="Lipzen A."/>
            <person name="Lundell T."/>
            <person name="Morin E."/>
            <person name="Murat C."/>
            <person name="Sun H."/>
            <person name="Tunlid A."/>
            <person name="Henrissat B."/>
            <person name="Grigoriev I.V."/>
            <person name="Hibbett D.S."/>
            <person name="Martin F."/>
            <person name="Nordberg H.P."/>
            <person name="Cantor M.N."/>
            <person name="Hua S.X."/>
        </authorList>
    </citation>
    <scope>NUCLEOTIDE SEQUENCE [LARGE SCALE GENOMIC DNA]</scope>
    <source>
        <strain evidence="2 3">Foug A</strain>
    </source>
</reference>
<feature type="region of interest" description="Disordered" evidence="1">
    <location>
        <begin position="100"/>
        <end position="127"/>
    </location>
</feature>